<dbReference type="STRING" id="436010.A0A166SAP1"/>
<dbReference type="InterPro" id="IPR016098">
    <property type="entry name" value="CAP/MinC_C"/>
</dbReference>
<dbReference type="GO" id="GO:0015631">
    <property type="term" value="F:tubulin binding"/>
    <property type="evidence" value="ECO:0007669"/>
    <property type="project" value="InterPro"/>
</dbReference>
<dbReference type="InterPro" id="IPR012945">
    <property type="entry name" value="Tubulin-bd_cofactor_C_dom"/>
</dbReference>
<comment type="similarity">
    <text evidence="2">Belongs to the TBCC family.</text>
</comment>
<dbReference type="Gene3D" id="2.160.20.70">
    <property type="match status" value="1"/>
</dbReference>
<evidence type="ECO:0000256" key="4">
    <source>
        <dbReference type="ARBA" id="ARBA00022990"/>
    </source>
</evidence>
<keyword evidence="8" id="KW-1185">Reference proteome</keyword>
<evidence type="ECO:0000259" key="6">
    <source>
        <dbReference type="PROSITE" id="PS51329"/>
    </source>
</evidence>
<comment type="subunit">
    <text evidence="5">Supercomplex made of cofactors A to E. Cofactors A and D function by capturing and stabilizing tubulin in a quasi-native conformation. Cofactor E binds to the cofactor D-tubulin complex; interaction with cofactor C then causes the release of tubulin polypeptides that are committed to the native state.</text>
</comment>
<dbReference type="Proteomes" id="UP000076532">
    <property type="component" value="Unassembled WGS sequence"/>
</dbReference>
<comment type="subcellular location">
    <subcellularLocation>
        <location evidence="1">Cytoplasm</location>
    </subcellularLocation>
</comment>
<dbReference type="InterPro" id="IPR031925">
    <property type="entry name" value="TBCC_N"/>
</dbReference>
<dbReference type="GO" id="GO:0007021">
    <property type="term" value="P:tubulin complex assembly"/>
    <property type="evidence" value="ECO:0007669"/>
    <property type="project" value="TreeGrafter"/>
</dbReference>
<dbReference type="InterPro" id="IPR027684">
    <property type="entry name" value="TBCC"/>
</dbReference>
<evidence type="ECO:0000313" key="7">
    <source>
        <dbReference type="EMBL" id="KZP29226.1"/>
    </source>
</evidence>
<dbReference type="PANTHER" id="PTHR15139:SF0">
    <property type="entry name" value="TUBULIN-SPECIFIC CHAPERONE C"/>
    <property type="match status" value="1"/>
</dbReference>
<dbReference type="PROSITE" id="PS51329">
    <property type="entry name" value="C_CAP_COFACTOR_C"/>
    <property type="match status" value="1"/>
</dbReference>
<dbReference type="Gene3D" id="1.20.58.1250">
    <property type="entry name" value="Tubulin Binding Cofactor C, N-terminal domain"/>
    <property type="match status" value="1"/>
</dbReference>
<sequence length="338" mass="36352">MSSTTWSYAQDFCVSFHASRSDLEGRLTALKSNGSDGELQSVTVDLAKLTKSLTDASGSLPSYDQRQCELGLRALEGKLEALRAATAPKSKFAFKRKAKTPGTVSSAPPTPAPVLEPLPTPILIAAASTTHITLASHTRHYLTIASLPLPGDPSQPSAARDLTISDLDGCIVDLLPRKLALGGKVMEFGALHIRNIRNSVLLLPRIRGSALLHDMERCVVVVGSHQFRMHASTAIDVYLGVPSLPVIENCARIRFGPYPPSSLLPLIPVAPEEPTGEGKYREVQDFSHVRATPSPNWSILPQGDGASWKVLTDSKQLEGDGEVKEWSLMEGVLPPTLV</sequence>
<dbReference type="AlphaFoldDB" id="A0A166SAP1"/>
<dbReference type="Pfam" id="PF16752">
    <property type="entry name" value="TBCC_N"/>
    <property type="match status" value="1"/>
</dbReference>
<dbReference type="GO" id="GO:0005737">
    <property type="term" value="C:cytoplasm"/>
    <property type="evidence" value="ECO:0007669"/>
    <property type="project" value="UniProtKB-SubCell"/>
</dbReference>
<evidence type="ECO:0000313" key="8">
    <source>
        <dbReference type="Proteomes" id="UP000076532"/>
    </source>
</evidence>
<keyword evidence="3" id="KW-0963">Cytoplasm</keyword>
<dbReference type="EMBL" id="KV417499">
    <property type="protein sequence ID" value="KZP29226.1"/>
    <property type="molecule type" value="Genomic_DNA"/>
</dbReference>
<protein>
    <recommendedName>
        <fullName evidence="6">C-CAP/cofactor C-like domain-containing protein</fullName>
    </recommendedName>
</protein>
<feature type="domain" description="C-CAP/cofactor C-like" evidence="6">
    <location>
        <begin position="119"/>
        <end position="288"/>
    </location>
</feature>
<dbReference type="GO" id="GO:0007023">
    <property type="term" value="P:post-chaperonin tubulin folding pathway"/>
    <property type="evidence" value="ECO:0007669"/>
    <property type="project" value="InterPro"/>
</dbReference>
<evidence type="ECO:0000256" key="1">
    <source>
        <dbReference type="ARBA" id="ARBA00004496"/>
    </source>
</evidence>
<keyword evidence="4" id="KW-0007">Acetylation</keyword>
<evidence type="ECO:0000256" key="3">
    <source>
        <dbReference type="ARBA" id="ARBA00022490"/>
    </source>
</evidence>
<dbReference type="OrthoDB" id="194775at2759"/>
<dbReference type="Pfam" id="PF07986">
    <property type="entry name" value="TBCC"/>
    <property type="match status" value="1"/>
</dbReference>
<organism evidence="7 8">
    <name type="scientific">Athelia psychrophila</name>
    <dbReference type="NCBI Taxonomy" id="1759441"/>
    <lineage>
        <taxon>Eukaryota</taxon>
        <taxon>Fungi</taxon>
        <taxon>Dikarya</taxon>
        <taxon>Basidiomycota</taxon>
        <taxon>Agaricomycotina</taxon>
        <taxon>Agaricomycetes</taxon>
        <taxon>Agaricomycetidae</taxon>
        <taxon>Atheliales</taxon>
        <taxon>Atheliaceae</taxon>
        <taxon>Athelia</taxon>
    </lineage>
</organism>
<gene>
    <name evidence="7" type="ORF">FIBSPDRAFT_851592</name>
</gene>
<name>A0A166SAP1_9AGAM</name>
<evidence type="ECO:0000256" key="5">
    <source>
        <dbReference type="ARBA" id="ARBA00026055"/>
    </source>
</evidence>
<proteinExistence type="inferred from homology"/>
<evidence type="ECO:0000256" key="2">
    <source>
        <dbReference type="ARBA" id="ARBA00008848"/>
    </source>
</evidence>
<reference evidence="7 8" key="1">
    <citation type="journal article" date="2016" name="Mol. Biol. Evol.">
        <title>Comparative Genomics of Early-Diverging Mushroom-Forming Fungi Provides Insights into the Origins of Lignocellulose Decay Capabilities.</title>
        <authorList>
            <person name="Nagy L.G."/>
            <person name="Riley R."/>
            <person name="Tritt A."/>
            <person name="Adam C."/>
            <person name="Daum C."/>
            <person name="Floudas D."/>
            <person name="Sun H."/>
            <person name="Yadav J.S."/>
            <person name="Pangilinan J."/>
            <person name="Larsson K.H."/>
            <person name="Matsuura K."/>
            <person name="Barry K."/>
            <person name="Labutti K."/>
            <person name="Kuo R."/>
            <person name="Ohm R.A."/>
            <person name="Bhattacharya S.S."/>
            <person name="Shirouzu T."/>
            <person name="Yoshinaga Y."/>
            <person name="Martin F.M."/>
            <person name="Grigoriev I.V."/>
            <person name="Hibbett D.S."/>
        </authorList>
    </citation>
    <scope>NUCLEOTIDE SEQUENCE [LARGE SCALE GENOMIC DNA]</scope>
    <source>
        <strain evidence="7 8">CBS 109695</strain>
    </source>
</reference>
<dbReference type="InterPro" id="IPR017901">
    <property type="entry name" value="C-CAP_CF_C-like"/>
</dbReference>
<dbReference type="InterPro" id="IPR038397">
    <property type="entry name" value="TBCC_N_sf"/>
</dbReference>
<dbReference type="PANTHER" id="PTHR15139">
    <property type="entry name" value="TUBULIN FOLDING COFACTOR C"/>
    <property type="match status" value="1"/>
</dbReference>
<accession>A0A166SAP1</accession>